<name>A0AAD6L6J2_9ROSI</name>
<dbReference type="Proteomes" id="UP001164929">
    <property type="component" value="Chromosome 1"/>
</dbReference>
<evidence type="ECO:0000313" key="3">
    <source>
        <dbReference type="EMBL" id="KAJ6951229.1"/>
    </source>
</evidence>
<organism evidence="3 6">
    <name type="scientific">Populus alba x Populus x berolinensis</name>
    <dbReference type="NCBI Taxonomy" id="444605"/>
    <lineage>
        <taxon>Eukaryota</taxon>
        <taxon>Viridiplantae</taxon>
        <taxon>Streptophyta</taxon>
        <taxon>Embryophyta</taxon>
        <taxon>Tracheophyta</taxon>
        <taxon>Spermatophyta</taxon>
        <taxon>Magnoliopsida</taxon>
        <taxon>eudicotyledons</taxon>
        <taxon>Gunneridae</taxon>
        <taxon>Pentapetalae</taxon>
        <taxon>rosids</taxon>
        <taxon>fabids</taxon>
        <taxon>Malpighiales</taxon>
        <taxon>Salicaceae</taxon>
        <taxon>Saliceae</taxon>
        <taxon>Populus</taxon>
    </lineage>
</organism>
<feature type="domain" description="Tuftelin interacting protein N-terminal" evidence="2">
    <location>
        <begin position="10"/>
        <end position="40"/>
    </location>
</feature>
<evidence type="ECO:0000259" key="2">
    <source>
        <dbReference type="Pfam" id="PF12457"/>
    </source>
</evidence>
<evidence type="ECO:0000313" key="4">
    <source>
        <dbReference type="EMBL" id="KAJ6951271.1"/>
    </source>
</evidence>
<dbReference type="Proteomes" id="UP001164929">
    <property type="component" value="Chromosome 19"/>
</dbReference>
<proteinExistence type="predicted"/>
<dbReference type="AlphaFoldDB" id="A0AAD6L6J2"/>
<comment type="caution">
    <text evidence="3">The sequence shown here is derived from an EMBL/GenBank/DDBJ whole genome shotgun (WGS) entry which is preliminary data.</text>
</comment>
<dbReference type="Pfam" id="PF12457">
    <property type="entry name" value="TIP_N"/>
    <property type="match status" value="1"/>
</dbReference>
<dbReference type="InterPro" id="IPR022159">
    <property type="entry name" value="STIP/TFIP11_N"/>
</dbReference>
<dbReference type="EMBL" id="JAQIZT010000019">
    <property type="protein sequence ID" value="KAJ6951271.1"/>
    <property type="molecule type" value="Genomic_DNA"/>
</dbReference>
<keyword evidence="6" id="KW-1185">Reference proteome</keyword>
<evidence type="ECO:0000313" key="6">
    <source>
        <dbReference type="Proteomes" id="UP001164929"/>
    </source>
</evidence>
<evidence type="ECO:0000313" key="5">
    <source>
        <dbReference type="EMBL" id="KAJ7015577.1"/>
    </source>
</evidence>
<protein>
    <recommendedName>
        <fullName evidence="2">Tuftelin interacting protein N-terminal domain-containing protein</fullName>
    </recommendedName>
</protein>
<sequence>MQKVKRKQSKDEENDSSSRKRRKADLSKPVSFVSTGNVEISRAESSYVKIGS</sequence>
<dbReference type="EMBL" id="JAQIZT010000001">
    <property type="protein sequence ID" value="KAJ7015577.1"/>
    <property type="molecule type" value="Genomic_DNA"/>
</dbReference>
<reference evidence="3 6" key="1">
    <citation type="journal article" date="2023" name="Mol. Ecol. Resour.">
        <title>Chromosome-level genome assembly of a triploid poplar Populus alba 'Berolinensis'.</title>
        <authorList>
            <person name="Chen S."/>
            <person name="Yu Y."/>
            <person name="Wang X."/>
            <person name="Wang S."/>
            <person name="Zhang T."/>
            <person name="Zhou Y."/>
            <person name="He R."/>
            <person name="Meng N."/>
            <person name="Wang Y."/>
            <person name="Liu W."/>
            <person name="Liu Z."/>
            <person name="Liu J."/>
            <person name="Guo Q."/>
            <person name="Huang H."/>
            <person name="Sederoff R.R."/>
            <person name="Wang G."/>
            <person name="Qu G."/>
            <person name="Chen S."/>
        </authorList>
    </citation>
    <scope>NUCLEOTIDE SEQUENCE</scope>
    <source>
        <strain evidence="3">SC-2020</strain>
    </source>
</reference>
<dbReference type="EMBL" id="JAQIZT010000019">
    <property type="protein sequence ID" value="KAJ6951229.1"/>
    <property type="molecule type" value="Genomic_DNA"/>
</dbReference>
<evidence type="ECO:0000256" key="1">
    <source>
        <dbReference type="SAM" id="MobiDB-lite"/>
    </source>
</evidence>
<accession>A0AAD6L6J2</accession>
<gene>
    <name evidence="5" type="ORF">NC653_004775</name>
    <name evidence="3" type="ORF">NC653_040576</name>
    <name evidence="4" type="ORF">NC653_040616</name>
</gene>
<feature type="region of interest" description="Disordered" evidence="1">
    <location>
        <begin position="1"/>
        <end position="30"/>
    </location>
</feature>